<keyword evidence="1" id="KW-1133">Transmembrane helix</keyword>
<accession>A4BJU2</accession>
<keyword evidence="1" id="KW-0472">Membrane</keyword>
<sequence length="306" mass="35027">MLPVLKTQRLLLFVPLIPAVAFLFIGGPSGFELPAMRYLWNMGHLALFALVTLLWHSYIPVRSRSQAFRLLGSVLLISLIIETLQMGIGRSFSLLDVLRNLIGAWIVLLFINRSMIPVVVSAALGVALVFDLTGLFRTGWLDWKIQSRTPVIENFEEPSASHRWKDQFETETENVSEGQFSGAVTFRPSRFATFKLRYPLKNWQGYHSFSYDVFNPSDELVKLSLRIHDRAHEREGNFQFQDRFNTSLELSPGWHTIQIPIQDIASAPADRRMDLSAIVEVQWFMVAPTAPQTLYFDNIRLTKDEP</sequence>
<proteinExistence type="predicted"/>
<dbReference type="RefSeq" id="WP_008046310.1">
    <property type="nucleotide sequence ID" value="NZ_CH724153.1"/>
</dbReference>
<evidence type="ECO:0000259" key="2">
    <source>
        <dbReference type="Pfam" id="PF04892"/>
    </source>
</evidence>
<keyword evidence="1" id="KW-0812">Transmembrane</keyword>
<feature type="transmembrane region" description="Helical" evidence="1">
    <location>
        <begin position="67"/>
        <end position="86"/>
    </location>
</feature>
<organism evidence="3 4">
    <name type="scientific">Reinekea blandensis MED297</name>
    <dbReference type="NCBI Taxonomy" id="314283"/>
    <lineage>
        <taxon>Bacteria</taxon>
        <taxon>Pseudomonadati</taxon>
        <taxon>Pseudomonadota</taxon>
        <taxon>Gammaproteobacteria</taxon>
        <taxon>Oceanospirillales</taxon>
        <taxon>Saccharospirillaceae</taxon>
        <taxon>Reinekea</taxon>
    </lineage>
</organism>
<dbReference type="InterPro" id="IPR008979">
    <property type="entry name" value="Galactose-bd-like_sf"/>
</dbReference>
<keyword evidence="4" id="KW-1185">Reference proteome</keyword>
<feature type="transmembrane region" description="Helical" evidence="1">
    <location>
        <begin position="37"/>
        <end position="55"/>
    </location>
</feature>
<dbReference type="HOGENOM" id="CLU_079003_0_0_6"/>
<gene>
    <name evidence="3" type="ORF">MED297_00290</name>
</gene>
<dbReference type="Pfam" id="PF04892">
    <property type="entry name" value="VanZ"/>
    <property type="match status" value="1"/>
</dbReference>
<reference evidence="3 4" key="1">
    <citation type="submission" date="2006-02" db="EMBL/GenBank/DDBJ databases">
        <authorList>
            <person name="Pinhassi J."/>
            <person name="Pedros-Alio C."/>
            <person name="Ferriera S."/>
            <person name="Johnson J."/>
            <person name="Kravitz S."/>
            <person name="Halpern A."/>
            <person name="Remington K."/>
            <person name="Beeson K."/>
            <person name="Tran B."/>
            <person name="Rogers Y.-H."/>
            <person name="Friedman R."/>
            <person name="Venter J.C."/>
        </authorList>
    </citation>
    <scope>NUCLEOTIDE SEQUENCE [LARGE SCALE GENOMIC DNA]</scope>
    <source>
        <strain evidence="3 4">MED297</strain>
    </source>
</reference>
<dbReference type="InterPro" id="IPR006976">
    <property type="entry name" value="VanZ-like"/>
</dbReference>
<evidence type="ECO:0000313" key="4">
    <source>
        <dbReference type="Proteomes" id="UP000005953"/>
    </source>
</evidence>
<evidence type="ECO:0000256" key="1">
    <source>
        <dbReference type="SAM" id="Phobius"/>
    </source>
</evidence>
<protein>
    <recommendedName>
        <fullName evidence="2">VanZ-like domain-containing protein</fullName>
    </recommendedName>
</protein>
<dbReference type="OrthoDB" id="9760450at2"/>
<comment type="caution">
    <text evidence="3">The sequence shown here is derived from an EMBL/GenBank/DDBJ whole genome shotgun (WGS) entry which is preliminary data.</text>
</comment>
<name>A4BJU2_9GAMM</name>
<dbReference type="Gene3D" id="2.60.120.430">
    <property type="entry name" value="Galactose-binding lectin"/>
    <property type="match status" value="1"/>
</dbReference>
<feature type="transmembrane region" description="Helical" evidence="1">
    <location>
        <begin position="118"/>
        <end position="140"/>
    </location>
</feature>
<dbReference type="EMBL" id="AAOE01000037">
    <property type="protein sequence ID" value="EAR07609.1"/>
    <property type="molecule type" value="Genomic_DNA"/>
</dbReference>
<feature type="transmembrane region" description="Helical" evidence="1">
    <location>
        <begin position="12"/>
        <end position="31"/>
    </location>
</feature>
<dbReference type="SUPFAM" id="SSF49785">
    <property type="entry name" value="Galactose-binding domain-like"/>
    <property type="match status" value="1"/>
</dbReference>
<evidence type="ECO:0000313" key="3">
    <source>
        <dbReference type="EMBL" id="EAR07609.1"/>
    </source>
</evidence>
<dbReference type="AlphaFoldDB" id="A4BJU2"/>
<feature type="domain" description="VanZ-like" evidence="2">
    <location>
        <begin position="42"/>
        <end position="111"/>
    </location>
</feature>
<dbReference type="Proteomes" id="UP000005953">
    <property type="component" value="Unassembled WGS sequence"/>
</dbReference>
<dbReference type="STRING" id="314283.MED297_00290"/>